<evidence type="ECO:0000313" key="1">
    <source>
        <dbReference type="EMBL" id="HBU50629.1"/>
    </source>
</evidence>
<dbReference type="InterPro" id="IPR012349">
    <property type="entry name" value="Split_barrel_FMN-bd"/>
</dbReference>
<accession>A0A358DWG4</accession>
<comment type="caution">
    <text evidence="1">The sequence shown here is derived from an EMBL/GenBank/DDBJ whole genome shotgun (WGS) entry which is preliminary data.</text>
</comment>
<proteinExistence type="predicted"/>
<evidence type="ECO:0000313" key="2">
    <source>
        <dbReference type="Proteomes" id="UP000264779"/>
    </source>
</evidence>
<dbReference type="Gene3D" id="2.30.110.10">
    <property type="entry name" value="Electron Transport, Fmn-binding Protein, Chain A"/>
    <property type="match status" value="1"/>
</dbReference>
<dbReference type="Proteomes" id="UP000264779">
    <property type="component" value="Unassembled WGS sequence"/>
</dbReference>
<reference evidence="1 2" key="1">
    <citation type="journal article" date="2018" name="Nat. Biotechnol.">
        <title>A standardized bacterial taxonomy based on genome phylogeny substantially revises the tree of life.</title>
        <authorList>
            <person name="Parks D.H."/>
            <person name="Chuvochina M."/>
            <person name="Waite D.W."/>
            <person name="Rinke C."/>
            <person name="Skarshewski A."/>
            <person name="Chaumeil P.A."/>
            <person name="Hugenholtz P."/>
        </authorList>
    </citation>
    <scope>NUCLEOTIDE SEQUENCE [LARGE SCALE GENOMIC DNA]</scope>
    <source>
        <strain evidence="1">UBA11621</strain>
    </source>
</reference>
<dbReference type="EMBL" id="DONK01000073">
    <property type="protein sequence ID" value="HBU50629.1"/>
    <property type="molecule type" value="Genomic_DNA"/>
</dbReference>
<dbReference type="PANTHER" id="PTHR42815:SF2">
    <property type="entry name" value="FAD-BINDING, PUTATIVE (AFU_ORTHOLOGUE AFUA_6G07600)-RELATED"/>
    <property type="match status" value="1"/>
</dbReference>
<gene>
    <name evidence="1" type="ORF">DEB45_05150</name>
</gene>
<name>A0A358DWG4_9ALTE</name>
<dbReference type="AlphaFoldDB" id="A0A358DWG4"/>
<dbReference type="PANTHER" id="PTHR42815">
    <property type="entry name" value="FAD-BINDING, PUTATIVE (AFU_ORTHOLOGUE AFUA_6G07600)-RELATED"/>
    <property type="match status" value="1"/>
</dbReference>
<sequence>MSLPKLSSLNPAFHQGEIALQKKLEIDREIGERTNGFIRSFMPEQHRQFFTSSPFTVFALVDEKGHPVATPVWGEGDFIESPSATQLRFSLPVEVWNMMQHSLNLDVTSGSKIGIVGIEYATRRRNRLNGTICHATNENLTVLVDQSFGNCPQYIHKRTTVKKQRAVQTAPMKNTVGAGDSTFFTSTSNVLTPSARSLISRAETFFIASRHKSLGHAANEGLDVSHRGGKAGFVKVEGNSLIFPDFSGNKFFNTLGNILLDPRVGLCFWDNETGDLMFIKAKASIESLESNITAFEGAERFVSLSVLSVTHISGVYPYSHEITDMSPYALKTGDWK</sequence>
<protein>
    <submittedName>
        <fullName evidence="1">Flavin-nucleotide-binding protein</fullName>
    </submittedName>
</protein>
<organism evidence="1 2">
    <name type="scientific">Alteromonas australica</name>
    <dbReference type="NCBI Taxonomy" id="589873"/>
    <lineage>
        <taxon>Bacteria</taxon>
        <taxon>Pseudomonadati</taxon>
        <taxon>Pseudomonadota</taxon>
        <taxon>Gammaproteobacteria</taxon>
        <taxon>Alteromonadales</taxon>
        <taxon>Alteromonadaceae</taxon>
        <taxon>Alteromonas/Salinimonas group</taxon>
        <taxon>Alteromonas</taxon>
    </lineage>
</organism>
<dbReference type="SUPFAM" id="SSF50475">
    <property type="entry name" value="FMN-binding split barrel"/>
    <property type="match status" value="2"/>
</dbReference>